<dbReference type="WBParaSite" id="HPBE_0000995401-mRNA-1">
    <property type="protein sequence ID" value="HPBE_0000995401-mRNA-1"/>
    <property type="gene ID" value="HPBE_0000995401"/>
</dbReference>
<accession>A0A183FQE5</accession>
<dbReference type="EMBL" id="UZAH01026605">
    <property type="protein sequence ID" value="VDO83032.1"/>
    <property type="molecule type" value="Genomic_DNA"/>
</dbReference>
<reference evidence="3" key="2">
    <citation type="submission" date="2019-09" db="UniProtKB">
        <authorList>
            <consortium name="WormBaseParasite"/>
        </authorList>
    </citation>
    <scope>IDENTIFICATION</scope>
</reference>
<keyword evidence="2" id="KW-1185">Reference proteome</keyword>
<dbReference type="Proteomes" id="UP000050761">
    <property type="component" value="Unassembled WGS sequence"/>
</dbReference>
<evidence type="ECO:0000313" key="3">
    <source>
        <dbReference type="WBParaSite" id="HPBE_0000995401-mRNA-1"/>
    </source>
</evidence>
<accession>A0A3P8CFT4</accession>
<reference evidence="1 2" key="1">
    <citation type="submission" date="2018-11" db="EMBL/GenBank/DDBJ databases">
        <authorList>
            <consortium name="Pathogen Informatics"/>
        </authorList>
    </citation>
    <scope>NUCLEOTIDE SEQUENCE [LARGE SCALE GENOMIC DNA]</scope>
</reference>
<organism evidence="2 3">
    <name type="scientific">Heligmosomoides polygyrus</name>
    <name type="common">Parasitic roundworm</name>
    <dbReference type="NCBI Taxonomy" id="6339"/>
    <lineage>
        <taxon>Eukaryota</taxon>
        <taxon>Metazoa</taxon>
        <taxon>Ecdysozoa</taxon>
        <taxon>Nematoda</taxon>
        <taxon>Chromadorea</taxon>
        <taxon>Rhabditida</taxon>
        <taxon>Rhabditina</taxon>
        <taxon>Rhabditomorpha</taxon>
        <taxon>Strongyloidea</taxon>
        <taxon>Heligmosomidae</taxon>
        <taxon>Heligmosomoides</taxon>
    </lineage>
</organism>
<proteinExistence type="predicted"/>
<gene>
    <name evidence="1" type="ORF">HPBE_LOCUS9955</name>
</gene>
<evidence type="ECO:0000313" key="1">
    <source>
        <dbReference type="EMBL" id="VDO83032.1"/>
    </source>
</evidence>
<dbReference type="AlphaFoldDB" id="A0A183FQE5"/>
<name>A0A183FQE5_HELPZ</name>
<evidence type="ECO:0000313" key="2">
    <source>
        <dbReference type="Proteomes" id="UP000050761"/>
    </source>
</evidence>
<protein>
    <submittedName>
        <fullName evidence="3">Glycogen [starch] synthase</fullName>
    </submittedName>
</protein>
<sequence>MRDEERDEYLMAETDFSRTVKKVVRAMLSLTLAHPSHQYRLLNKYHFDYRNFKKHAGGRNMFIMGEAYKEPGPVLAILSSFFPNSCQLYLGTFIKSSLTLGATARR</sequence>